<dbReference type="Pfam" id="PF00067">
    <property type="entry name" value="p450"/>
    <property type="match status" value="1"/>
</dbReference>
<organism evidence="2 3">
    <name type="scientific">Sphingobium baderi</name>
    <dbReference type="NCBI Taxonomy" id="1332080"/>
    <lineage>
        <taxon>Bacteria</taxon>
        <taxon>Pseudomonadati</taxon>
        <taxon>Pseudomonadota</taxon>
        <taxon>Alphaproteobacteria</taxon>
        <taxon>Sphingomonadales</taxon>
        <taxon>Sphingomonadaceae</taxon>
        <taxon>Sphingobium</taxon>
    </lineage>
</organism>
<proteinExistence type="inferred from homology"/>
<reference evidence="2 3" key="1">
    <citation type="submission" date="2015-11" db="EMBL/GenBank/DDBJ databases">
        <title>A Two-component Flavoprotein Monooxygenase System MeaXY Responsible for para-Hydroxylation of 2-Methyl-6-ethylaniline and 2,6-Diethylaniline in Sphingobium baderi DE-13.</title>
        <authorList>
            <person name="Cheng M."/>
            <person name="Meng Q."/>
            <person name="Yang Y."/>
            <person name="Chu C."/>
            <person name="Yan X."/>
            <person name="He J."/>
            <person name="Li S."/>
        </authorList>
    </citation>
    <scope>NUCLEOTIDE SEQUENCE [LARGE SCALE GENOMIC DNA]</scope>
    <source>
        <strain evidence="2 3">DE-13</strain>
    </source>
</reference>
<dbReference type="SUPFAM" id="SSF48264">
    <property type="entry name" value="Cytochrome P450"/>
    <property type="match status" value="1"/>
</dbReference>
<dbReference type="GO" id="GO:0020037">
    <property type="term" value="F:heme binding"/>
    <property type="evidence" value="ECO:0007669"/>
    <property type="project" value="InterPro"/>
</dbReference>
<comment type="similarity">
    <text evidence="1">Belongs to the cytochrome P450 family.</text>
</comment>
<evidence type="ECO:0000256" key="1">
    <source>
        <dbReference type="ARBA" id="ARBA00010617"/>
    </source>
</evidence>
<gene>
    <name evidence="2" type="ORF">ATN00_11055</name>
</gene>
<dbReference type="PRINTS" id="PR00359">
    <property type="entry name" value="BP450"/>
</dbReference>
<dbReference type="STRING" id="1332080.ATN00_11055"/>
<dbReference type="OrthoDB" id="5522954at2"/>
<sequence>MAEVADTAADARACEAIPAHVPAGMVRDYPLKVSDKTTENPFDRIIPEIAAGPIAFYAEGVLPTGDPGWVFRRSEDLRAIFKDGENFTARGWSSFSGLIGDSWYQVPVEYDPPEHTALRALLNPLLAPQRMAALDARVRAYARNYIDTFRDRGSCEFMSEFAFKFPIAVFLELMGLPQEDVDQLLAWEMNLLHQPDVSEIARATRAVRDYLVDKLDAARKNPRDDFIGFIATGKVGERPLSRDEQIGMAFNFYTGGLDTVSTNLGLHFRHFAEHGEDQAWLRNNPDKIVLATEELLRAYAAVTTFRICVKEVEIAGVRVMPGDRVAMSTTLANRDADKYDAPNEVRLDRGPSHDSFAHGPHRCVGMHLARRELHVAIEEFLKAVPQFHIAPDAVIVSTLGPIIQPETLPLVWSAR</sequence>
<dbReference type="GO" id="GO:0004497">
    <property type="term" value="F:monooxygenase activity"/>
    <property type="evidence" value="ECO:0007669"/>
    <property type="project" value="InterPro"/>
</dbReference>
<dbReference type="CDD" id="cd11035">
    <property type="entry name" value="P450cam-like"/>
    <property type="match status" value="1"/>
</dbReference>
<dbReference type="PANTHER" id="PTHR46696:SF6">
    <property type="entry name" value="P450, PUTATIVE (EUROFUNG)-RELATED"/>
    <property type="match status" value="1"/>
</dbReference>
<dbReference type="PANTHER" id="PTHR46696">
    <property type="entry name" value="P450, PUTATIVE (EUROFUNG)-RELATED"/>
    <property type="match status" value="1"/>
</dbReference>
<accession>A0A0S3EZA3</accession>
<dbReference type="InterPro" id="IPR036396">
    <property type="entry name" value="Cyt_P450_sf"/>
</dbReference>
<dbReference type="InterPro" id="IPR001128">
    <property type="entry name" value="Cyt_P450"/>
</dbReference>
<dbReference type="RefSeq" id="WP_062064670.1">
    <property type="nucleotide sequence ID" value="NZ_CP013264.1"/>
</dbReference>
<dbReference type="AlphaFoldDB" id="A0A0S3EZA3"/>
<dbReference type="InterPro" id="IPR002397">
    <property type="entry name" value="Cyt_P450_B"/>
</dbReference>
<dbReference type="Proteomes" id="UP000056968">
    <property type="component" value="Chromosome"/>
</dbReference>
<name>A0A0S3EZA3_9SPHN</name>
<dbReference type="EMBL" id="CP013264">
    <property type="protein sequence ID" value="ALR20754.1"/>
    <property type="molecule type" value="Genomic_DNA"/>
</dbReference>
<protein>
    <submittedName>
        <fullName evidence="2">Cytochrome</fullName>
    </submittedName>
</protein>
<dbReference type="GO" id="GO:0016705">
    <property type="term" value="F:oxidoreductase activity, acting on paired donors, with incorporation or reduction of molecular oxygen"/>
    <property type="evidence" value="ECO:0007669"/>
    <property type="project" value="InterPro"/>
</dbReference>
<evidence type="ECO:0000313" key="2">
    <source>
        <dbReference type="EMBL" id="ALR20754.1"/>
    </source>
</evidence>
<keyword evidence="3" id="KW-1185">Reference proteome</keyword>
<dbReference type="GO" id="GO:0005506">
    <property type="term" value="F:iron ion binding"/>
    <property type="evidence" value="ECO:0007669"/>
    <property type="project" value="InterPro"/>
</dbReference>
<dbReference type="Gene3D" id="1.10.630.10">
    <property type="entry name" value="Cytochrome P450"/>
    <property type="match status" value="1"/>
</dbReference>
<evidence type="ECO:0000313" key="3">
    <source>
        <dbReference type="Proteomes" id="UP000056968"/>
    </source>
</evidence>
<dbReference type="KEGG" id="sbd:ATN00_11055"/>